<feature type="region of interest" description="Disordered" evidence="7">
    <location>
        <begin position="529"/>
        <end position="587"/>
    </location>
</feature>
<evidence type="ECO:0000259" key="10">
    <source>
        <dbReference type="Pfam" id="PF21796"/>
    </source>
</evidence>
<keyword evidence="2" id="KW-0235">DNA replication</keyword>
<name>A0AA39V056_9LECA</name>
<protein>
    <recommendedName>
        <fullName evidence="13">Chromatin assembly factor 1 subunit A</fullName>
    </recommendedName>
</protein>
<dbReference type="GO" id="GO:0006334">
    <property type="term" value="P:nucleosome assembly"/>
    <property type="evidence" value="ECO:0007669"/>
    <property type="project" value="TreeGrafter"/>
</dbReference>
<dbReference type="Pfam" id="PF11600">
    <property type="entry name" value="CAF1A_acidic"/>
    <property type="match status" value="1"/>
</dbReference>
<dbReference type="GO" id="GO:0005634">
    <property type="term" value="C:nucleus"/>
    <property type="evidence" value="ECO:0007669"/>
    <property type="project" value="UniProtKB-SubCell"/>
</dbReference>
<dbReference type="Pfam" id="PF21796">
    <property type="entry name" value="Cac1_C"/>
    <property type="match status" value="1"/>
</dbReference>
<evidence type="ECO:0000256" key="3">
    <source>
        <dbReference type="ARBA" id="ARBA00022763"/>
    </source>
</evidence>
<evidence type="ECO:0008006" key="13">
    <source>
        <dbReference type="Google" id="ProtNLM"/>
    </source>
</evidence>
<feature type="domain" description="Chromatin assembly factor 1 subunit Cac1-like C-terminal" evidence="10">
    <location>
        <begin position="592"/>
        <end position="647"/>
    </location>
</feature>
<dbReference type="AlphaFoldDB" id="A0AA39V056"/>
<dbReference type="InterPro" id="IPR021644">
    <property type="entry name" value="CAF-1_p150_acidic"/>
</dbReference>
<keyword evidence="4" id="KW-0143">Chaperone</keyword>
<dbReference type="PANTHER" id="PTHR15272">
    <property type="entry name" value="CHROMATIN ASSEMBLY FACTOR 1 SUBUNIT A CAF-1 SUBUNIT A"/>
    <property type="match status" value="1"/>
</dbReference>
<feature type="compositionally biased region" description="Polar residues" evidence="7">
    <location>
        <begin position="529"/>
        <end position="539"/>
    </location>
</feature>
<organism evidence="11 12">
    <name type="scientific">Cladonia borealis</name>
    <dbReference type="NCBI Taxonomy" id="184061"/>
    <lineage>
        <taxon>Eukaryota</taxon>
        <taxon>Fungi</taxon>
        <taxon>Dikarya</taxon>
        <taxon>Ascomycota</taxon>
        <taxon>Pezizomycotina</taxon>
        <taxon>Lecanoromycetes</taxon>
        <taxon>OSLEUM clade</taxon>
        <taxon>Lecanoromycetidae</taxon>
        <taxon>Lecanorales</taxon>
        <taxon>Lecanorineae</taxon>
        <taxon>Cladoniaceae</taxon>
        <taxon>Cladonia</taxon>
    </lineage>
</organism>
<evidence type="ECO:0000256" key="6">
    <source>
        <dbReference type="ARBA" id="ARBA00023242"/>
    </source>
</evidence>
<dbReference type="PANTHER" id="PTHR15272:SF0">
    <property type="entry name" value="CHROMATIN ASSEMBLY FACTOR 1 SUBUNIT A"/>
    <property type="match status" value="1"/>
</dbReference>
<dbReference type="InterPro" id="IPR022043">
    <property type="entry name" value="CAF1A_DD"/>
</dbReference>
<accession>A0AA39V056</accession>
<proteinExistence type="predicted"/>
<feature type="compositionally biased region" description="Basic and acidic residues" evidence="7">
    <location>
        <begin position="100"/>
        <end position="193"/>
    </location>
</feature>
<comment type="subcellular location">
    <subcellularLocation>
        <location evidence="1">Nucleus</location>
    </subcellularLocation>
</comment>
<gene>
    <name evidence="11" type="ORF">JMJ35_006969</name>
</gene>
<feature type="region of interest" description="Disordered" evidence="7">
    <location>
        <begin position="242"/>
        <end position="261"/>
    </location>
</feature>
<evidence type="ECO:0000313" key="11">
    <source>
        <dbReference type="EMBL" id="KAK0510537.1"/>
    </source>
</evidence>
<evidence type="ECO:0000256" key="1">
    <source>
        <dbReference type="ARBA" id="ARBA00004123"/>
    </source>
</evidence>
<dbReference type="Pfam" id="PF12253">
    <property type="entry name" value="CAF1A_dimeriz"/>
    <property type="match status" value="1"/>
</dbReference>
<evidence type="ECO:0000256" key="7">
    <source>
        <dbReference type="SAM" id="MobiDB-lite"/>
    </source>
</evidence>
<feature type="domain" description="Chromatin assembly factor 1 p150 subunit acidic region" evidence="8">
    <location>
        <begin position="102"/>
        <end position="210"/>
    </location>
</feature>
<keyword evidence="6" id="KW-0539">Nucleus</keyword>
<evidence type="ECO:0000259" key="8">
    <source>
        <dbReference type="Pfam" id="PF11600"/>
    </source>
</evidence>
<feature type="compositionally biased region" description="Acidic residues" evidence="7">
    <location>
        <begin position="422"/>
        <end position="464"/>
    </location>
</feature>
<feature type="region of interest" description="Disordered" evidence="7">
    <location>
        <begin position="26"/>
        <end position="233"/>
    </location>
</feature>
<evidence type="ECO:0000256" key="5">
    <source>
        <dbReference type="ARBA" id="ARBA00023204"/>
    </source>
</evidence>
<keyword evidence="5" id="KW-0234">DNA repair</keyword>
<feature type="compositionally biased region" description="Polar residues" evidence="7">
    <location>
        <begin position="30"/>
        <end position="72"/>
    </location>
</feature>
<feature type="region of interest" description="Disordered" evidence="7">
    <location>
        <begin position="416"/>
        <end position="466"/>
    </location>
</feature>
<evidence type="ECO:0000256" key="2">
    <source>
        <dbReference type="ARBA" id="ARBA00022705"/>
    </source>
</evidence>
<feature type="domain" description="Chromatin assembly factor 1 subunit A dimerization" evidence="9">
    <location>
        <begin position="380"/>
        <end position="454"/>
    </location>
</feature>
<dbReference type="GO" id="GO:0033186">
    <property type="term" value="C:CAF-1 complex"/>
    <property type="evidence" value="ECO:0007669"/>
    <property type="project" value="TreeGrafter"/>
</dbReference>
<evidence type="ECO:0000313" key="12">
    <source>
        <dbReference type="Proteomes" id="UP001166286"/>
    </source>
</evidence>
<comment type="caution">
    <text evidence="11">The sequence shown here is derived from an EMBL/GenBank/DDBJ whole genome shotgun (WGS) entry which is preliminary data.</text>
</comment>
<keyword evidence="12" id="KW-1185">Reference proteome</keyword>
<evidence type="ECO:0000259" key="9">
    <source>
        <dbReference type="Pfam" id="PF12253"/>
    </source>
</evidence>
<keyword evidence="3" id="KW-0227">DNA damage</keyword>
<reference evidence="11" key="1">
    <citation type="submission" date="2023-03" db="EMBL/GenBank/DDBJ databases">
        <title>Complete genome of Cladonia borealis.</title>
        <authorList>
            <person name="Park H."/>
        </authorList>
    </citation>
    <scope>NUCLEOTIDE SEQUENCE</scope>
    <source>
        <strain evidence="11">ANT050790</strain>
    </source>
</reference>
<sequence length="651" mass="74074">MSLSTLTLGMASPNALKRTYAEAGLDHPTYDQSSPAHFQSLATTPTFESSQSCTSSQNPLAPQHSNTASEGFNPTGAILPPEKAPTSTSEPAVKKAKLTFAEKEVKRIEKEFKDRQKADEKLKREEEKAKKEEERVRREAEKEAEKARREEDKRAKDAEREEKRRVKEEQARMRQEEKRQKDDERQKKEEEKNKKARSQLRLNAFFVQPSLSNRAPSGSPARDGPSPLSSRRSSISEINAMEAEARHRSCSISSTPRKPRLPDYERSFPPFFVQSHTTLAPHHRFCRDEEGLCYVQEKIDEALLQSQKASDISKKFAFHPHNLLQISPHRSYRCPPSVMSVKDIVAEIDGVSHNPIDLTESQFQRATKRPLDLLKSIPFKILKFAEDVRPPYIGTYTRLQDPRTISRLARNPFRRELPETNYDYDSEAEWEEPGEGEDLDSEGEEEIEDEDEADMEGFLDDEETDARAVKRRPILGDLEPTCSGLCWEGPQAQGSENSTIDLLVFKLDILMEQPQLPIDPYCSSYWQPKSSLQTPSRAQGSLMEPPRIPLNPVNRQNTILPVSAAWKDRPSDPSATTKPTKPPPRLLPPELMEDFKKAVQGNDLTKLGLLEILKKQFPKQPKDSIRHTLEHVAERVGSKVQEKKWVLKSGL</sequence>
<dbReference type="EMBL" id="JAFEKC020000015">
    <property type="protein sequence ID" value="KAK0510537.1"/>
    <property type="molecule type" value="Genomic_DNA"/>
</dbReference>
<dbReference type="GO" id="GO:0006281">
    <property type="term" value="P:DNA repair"/>
    <property type="evidence" value="ECO:0007669"/>
    <property type="project" value="UniProtKB-KW"/>
</dbReference>
<dbReference type="GO" id="GO:0006260">
    <property type="term" value="P:DNA replication"/>
    <property type="evidence" value="ECO:0007669"/>
    <property type="project" value="UniProtKB-KW"/>
</dbReference>
<evidence type="ECO:0000256" key="4">
    <source>
        <dbReference type="ARBA" id="ARBA00023186"/>
    </source>
</evidence>
<dbReference type="InterPro" id="IPR048800">
    <property type="entry name" value="Cac1-like_C"/>
</dbReference>
<dbReference type="Proteomes" id="UP001166286">
    <property type="component" value="Unassembled WGS sequence"/>
</dbReference>